<dbReference type="SUPFAM" id="SSF48403">
    <property type="entry name" value="Ankyrin repeat"/>
    <property type="match status" value="1"/>
</dbReference>
<protein>
    <submittedName>
        <fullName evidence="1">Ankyrin repeat protein</fullName>
    </submittedName>
</protein>
<dbReference type="Gene3D" id="1.25.40.20">
    <property type="entry name" value="Ankyrin repeat-containing domain"/>
    <property type="match status" value="1"/>
</dbReference>
<dbReference type="PANTHER" id="PTHR46586">
    <property type="entry name" value="ANKYRIN REPEAT-CONTAINING PROTEIN"/>
    <property type="match status" value="1"/>
</dbReference>
<evidence type="ECO:0000313" key="2">
    <source>
        <dbReference type="Proteomes" id="UP001259832"/>
    </source>
</evidence>
<dbReference type="Proteomes" id="UP001259832">
    <property type="component" value="Unassembled WGS sequence"/>
</dbReference>
<dbReference type="InterPro" id="IPR036770">
    <property type="entry name" value="Ankyrin_rpt-contain_sf"/>
</dbReference>
<proteinExistence type="predicted"/>
<dbReference type="PANTHER" id="PTHR46586:SF3">
    <property type="entry name" value="ANKYRIN REPEAT-CONTAINING PROTEIN"/>
    <property type="match status" value="1"/>
</dbReference>
<organism evidence="1 2">
    <name type="scientific">Phytophthora citrophthora</name>
    <dbReference type="NCBI Taxonomy" id="4793"/>
    <lineage>
        <taxon>Eukaryota</taxon>
        <taxon>Sar</taxon>
        <taxon>Stramenopiles</taxon>
        <taxon>Oomycota</taxon>
        <taxon>Peronosporomycetes</taxon>
        <taxon>Peronosporales</taxon>
        <taxon>Peronosporaceae</taxon>
        <taxon>Phytophthora</taxon>
    </lineage>
</organism>
<sequence>MELAASRGNLEIVKWLFTHFLDCKVPAEAVEAAASNGHLGVLQFLLDHGTNNQENVRLNIKKRKVVTESGELVAVGNSPAEATHVVCWEPKAYYNGLVQMAIDNGHIDVTRWMYENIPSERVLRRIQAAVKAAQKWNDMELAKSCVPPGRDFMEYANNYTGNVQVVEHIINSGYLQRSGCFGVMVINHLVKSGRLDMMQRVANLRFTPQKIGREWAMGWKDILKSVCYRGD</sequence>
<dbReference type="EMBL" id="JASMQC010000013">
    <property type="protein sequence ID" value="KAK1940839.1"/>
    <property type="molecule type" value="Genomic_DNA"/>
</dbReference>
<dbReference type="SUPFAM" id="SSF140860">
    <property type="entry name" value="Pseudo ankyrin repeat-like"/>
    <property type="match status" value="1"/>
</dbReference>
<keyword evidence="2" id="KW-1185">Reference proteome</keyword>
<accession>A0AAD9LN55</accession>
<reference evidence="1" key="1">
    <citation type="submission" date="2023-08" db="EMBL/GenBank/DDBJ databases">
        <title>Reference Genome Resource for the Citrus Pathogen Phytophthora citrophthora.</title>
        <authorList>
            <person name="Moller H."/>
            <person name="Coetzee B."/>
            <person name="Rose L.J."/>
            <person name="Van Niekerk J.M."/>
        </authorList>
    </citation>
    <scope>NUCLEOTIDE SEQUENCE</scope>
    <source>
        <strain evidence="1">STE-U-9442</strain>
    </source>
</reference>
<evidence type="ECO:0000313" key="1">
    <source>
        <dbReference type="EMBL" id="KAK1940839.1"/>
    </source>
</evidence>
<gene>
    <name evidence="1" type="ORF">P3T76_007545</name>
</gene>
<dbReference type="AlphaFoldDB" id="A0AAD9LN55"/>
<dbReference type="InterPro" id="IPR052050">
    <property type="entry name" value="SecEffector_AnkRepeat"/>
</dbReference>
<comment type="caution">
    <text evidence="1">The sequence shown here is derived from an EMBL/GenBank/DDBJ whole genome shotgun (WGS) entry which is preliminary data.</text>
</comment>
<name>A0AAD9LN55_9STRA</name>